<evidence type="ECO:0000313" key="4">
    <source>
        <dbReference type="EMBL" id="TVM36556.1"/>
    </source>
</evidence>
<keyword evidence="2" id="KW-0812">Transmembrane</keyword>
<feature type="compositionally biased region" description="Polar residues" evidence="1">
    <location>
        <begin position="100"/>
        <end position="109"/>
    </location>
</feature>
<sequence length="317" mass="35181">MHAQKKSPRFAAQLTQNTVRLVSLAGTLAPALVPDTALAADTSPVGGFGSYSFIDAIALGVIIFVLFRLVSRGFGRRNKPDERPPRRDNVSRFPGRDQNGRQQDNNGEPSQKEASDAYRRAQQTWDYLSSKPRDRSGQTGQQGQSGQQDRFGRRPGTPPPPIDVDSMPDPGGPQAGVPSGGETSYTGTTSRRIDVRNFDEDDFLNGAKAVYARIQESWDARDLEDIRDFVGDQVYSNLTDHARRNPQPGKTDILLIEAKVLEVRHDNADLTASVLYDVLLRKKGAKANSKIKEIWHFRKPADDTNAFWKVEGIQQVH</sequence>
<dbReference type="EMBL" id="QMIF01000001">
    <property type="protein sequence ID" value="TVM36556.1"/>
    <property type="molecule type" value="Genomic_DNA"/>
</dbReference>
<keyword evidence="2" id="KW-1133">Transmembrane helix</keyword>
<evidence type="ECO:0000313" key="5">
    <source>
        <dbReference type="Proteomes" id="UP000434052"/>
    </source>
</evidence>
<feature type="domain" description="Tim44-like" evidence="3">
    <location>
        <begin position="183"/>
        <end position="315"/>
    </location>
</feature>
<dbReference type="SUPFAM" id="SSF54427">
    <property type="entry name" value="NTF2-like"/>
    <property type="match status" value="1"/>
</dbReference>
<feature type="compositionally biased region" description="Basic and acidic residues" evidence="1">
    <location>
        <begin position="110"/>
        <end position="119"/>
    </location>
</feature>
<feature type="compositionally biased region" description="Basic and acidic residues" evidence="1">
    <location>
        <begin position="78"/>
        <end position="99"/>
    </location>
</feature>
<dbReference type="PANTHER" id="PTHR41542">
    <property type="entry name" value="BLL5807 PROTEIN"/>
    <property type="match status" value="1"/>
</dbReference>
<feature type="transmembrane region" description="Helical" evidence="2">
    <location>
        <begin position="49"/>
        <end position="70"/>
    </location>
</feature>
<dbReference type="Proteomes" id="UP000434052">
    <property type="component" value="Unassembled WGS sequence"/>
</dbReference>
<evidence type="ECO:0000256" key="2">
    <source>
        <dbReference type="SAM" id="Phobius"/>
    </source>
</evidence>
<dbReference type="PANTHER" id="PTHR41542:SF1">
    <property type="entry name" value="BLL5807 PROTEIN"/>
    <property type="match status" value="1"/>
</dbReference>
<reference evidence="4 5" key="1">
    <citation type="submission" date="2018-06" db="EMBL/GenBank/DDBJ databases">
        <title>Complete genome of Desulfovibrio marinus P48SEP.</title>
        <authorList>
            <person name="Crispim J.S."/>
            <person name="Vidigal P.M.P."/>
            <person name="Silva L.C.F."/>
            <person name="Araujo L.C."/>
            <person name="Laguardia C.N."/>
            <person name="Dias R.S."/>
            <person name="Sousa M.P."/>
            <person name="Paula S.O."/>
            <person name="Silva C."/>
        </authorList>
    </citation>
    <scope>NUCLEOTIDE SEQUENCE [LARGE SCALE GENOMIC DNA]</scope>
    <source>
        <strain evidence="4 5">P48SEP</strain>
    </source>
</reference>
<evidence type="ECO:0000256" key="1">
    <source>
        <dbReference type="SAM" id="MobiDB-lite"/>
    </source>
</evidence>
<dbReference type="SMART" id="SM00978">
    <property type="entry name" value="Tim44"/>
    <property type="match status" value="1"/>
</dbReference>
<feature type="region of interest" description="Disordered" evidence="1">
    <location>
        <begin position="75"/>
        <end position="193"/>
    </location>
</feature>
<dbReference type="Pfam" id="PF04280">
    <property type="entry name" value="Tim44"/>
    <property type="match status" value="1"/>
</dbReference>
<name>A0A6P1ZL80_9BACT</name>
<comment type="caution">
    <text evidence="4">The sequence shown here is derived from an EMBL/GenBank/DDBJ whole genome shotgun (WGS) entry which is preliminary data.</text>
</comment>
<feature type="compositionally biased region" description="Low complexity" evidence="1">
    <location>
        <begin position="137"/>
        <end position="149"/>
    </location>
</feature>
<dbReference type="Gene3D" id="3.10.450.240">
    <property type="match status" value="1"/>
</dbReference>
<accession>A0A6P1ZL80</accession>
<dbReference type="InterPro" id="IPR007379">
    <property type="entry name" value="Tim44-like_dom"/>
</dbReference>
<dbReference type="InterPro" id="IPR032710">
    <property type="entry name" value="NTF2-like_dom_sf"/>
</dbReference>
<dbReference type="OrthoDB" id="5297955at2"/>
<keyword evidence="2" id="KW-0472">Membrane</keyword>
<feature type="compositionally biased region" description="Low complexity" evidence="1">
    <location>
        <begin position="180"/>
        <end position="190"/>
    </location>
</feature>
<evidence type="ECO:0000259" key="3">
    <source>
        <dbReference type="SMART" id="SM00978"/>
    </source>
</evidence>
<proteinExistence type="predicted"/>
<gene>
    <name evidence="4" type="ORF">DQK91_01110</name>
</gene>
<dbReference type="AlphaFoldDB" id="A0A6P1ZL80"/>
<organism evidence="4 5">
    <name type="scientific">Oceanidesulfovibrio marinus</name>
    <dbReference type="NCBI Taxonomy" id="370038"/>
    <lineage>
        <taxon>Bacteria</taxon>
        <taxon>Pseudomonadati</taxon>
        <taxon>Thermodesulfobacteriota</taxon>
        <taxon>Desulfovibrionia</taxon>
        <taxon>Desulfovibrionales</taxon>
        <taxon>Desulfovibrionaceae</taxon>
        <taxon>Oceanidesulfovibrio</taxon>
    </lineage>
</organism>
<protein>
    <recommendedName>
        <fullName evidence="3">Tim44-like domain-containing protein</fullName>
    </recommendedName>
</protein>